<sequence>MKLFLSLLFLITLSFADFIGLTPNTLQNKIDEKMVVIDIRTPEEWKESGVIPTSKKIMFFDQSGKYDVDKWLNEFSKYVKNSEQPFVLVCRSGNRTGVVGDFLANRLGYKHVFHLEHGINSWISQNRITEK</sequence>
<dbReference type="Pfam" id="PF00581">
    <property type="entry name" value="Rhodanese"/>
    <property type="match status" value="1"/>
</dbReference>
<proteinExistence type="predicted"/>
<organism evidence="3 4">
    <name type="scientific">Halarcobacter ebronensis</name>
    <dbReference type="NCBI Taxonomy" id="1462615"/>
    <lineage>
        <taxon>Bacteria</taxon>
        <taxon>Pseudomonadati</taxon>
        <taxon>Campylobacterota</taxon>
        <taxon>Epsilonproteobacteria</taxon>
        <taxon>Campylobacterales</taxon>
        <taxon>Arcobacteraceae</taxon>
        <taxon>Halarcobacter</taxon>
    </lineage>
</organism>
<comment type="caution">
    <text evidence="3">The sequence shown here is derived from an EMBL/GenBank/DDBJ whole genome shotgun (WGS) entry which is preliminary data.</text>
</comment>
<evidence type="ECO:0000259" key="2">
    <source>
        <dbReference type="PROSITE" id="PS50206"/>
    </source>
</evidence>
<feature type="chain" id="PRO_5020786164" evidence="1">
    <location>
        <begin position="17"/>
        <end position="131"/>
    </location>
</feature>
<dbReference type="GO" id="GO:0004792">
    <property type="term" value="F:thiosulfate-cyanide sulfurtransferase activity"/>
    <property type="evidence" value="ECO:0007669"/>
    <property type="project" value="TreeGrafter"/>
</dbReference>
<dbReference type="EMBL" id="PDKJ01000003">
    <property type="protein sequence ID" value="RXJ69187.1"/>
    <property type="molecule type" value="Genomic_DNA"/>
</dbReference>
<name>A0A4Q0YF67_9BACT</name>
<dbReference type="AlphaFoldDB" id="A0A4Q0YF67"/>
<dbReference type="InterPro" id="IPR001763">
    <property type="entry name" value="Rhodanese-like_dom"/>
</dbReference>
<dbReference type="Gene3D" id="3.40.250.10">
    <property type="entry name" value="Rhodanese-like domain"/>
    <property type="match status" value="1"/>
</dbReference>
<keyword evidence="1" id="KW-0732">Signal</keyword>
<evidence type="ECO:0000256" key="1">
    <source>
        <dbReference type="SAM" id="SignalP"/>
    </source>
</evidence>
<dbReference type="InterPro" id="IPR036873">
    <property type="entry name" value="Rhodanese-like_dom_sf"/>
</dbReference>
<gene>
    <name evidence="3" type="ORF">CRV08_04045</name>
</gene>
<feature type="signal peptide" evidence="1">
    <location>
        <begin position="1"/>
        <end position="16"/>
    </location>
</feature>
<reference evidence="3 4" key="1">
    <citation type="submission" date="2017-10" db="EMBL/GenBank/DDBJ databases">
        <title>Genomics of the genus Arcobacter.</title>
        <authorList>
            <person name="Perez-Cataluna A."/>
            <person name="Figueras M.J."/>
        </authorList>
    </citation>
    <scope>NUCLEOTIDE SEQUENCE [LARGE SCALE GENOMIC DNA]</scope>
    <source>
        <strain evidence="3 4">CECT 8993</strain>
    </source>
</reference>
<dbReference type="RefSeq" id="WP_128979334.1">
    <property type="nucleotide sequence ID" value="NZ_PDKJ01000003.1"/>
</dbReference>
<dbReference type="CDD" id="cd00158">
    <property type="entry name" value="RHOD"/>
    <property type="match status" value="1"/>
</dbReference>
<dbReference type="PANTHER" id="PTHR44086:SF10">
    <property type="entry name" value="THIOSULFATE SULFURTRANSFERASE_RHODANESE-LIKE DOMAIN-CONTAINING PROTEIN 3"/>
    <property type="match status" value="1"/>
</dbReference>
<dbReference type="Proteomes" id="UP000290172">
    <property type="component" value="Unassembled WGS sequence"/>
</dbReference>
<protein>
    <submittedName>
        <fullName evidence="3">Sulfurtransferase</fullName>
    </submittedName>
</protein>
<evidence type="ECO:0000313" key="3">
    <source>
        <dbReference type="EMBL" id="RXJ69187.1"/>
    </source>
</evidence>
<dbReference type="PANTHER" id="PTHR44086">
    <property type="entry name" value="THIOSULFATE SULFURTRANSFERASE RDL2, MITOCHONDRIAL-RELATED"/>
    <property type="match status" value="1"/>
</dbReference>
<keyword evidence="3" id="KW-0808">Transferase</keyword>
<dbReference type="SUPFAM" id="SSF52821">
    <property type="entry name" value="Rhodanese/Cell cycle control phosphatase"/>
    <property type="match status" value="1"/>
</dbReference>
<evidence type="ECO:0000313" key="4">
    <source>
        <dbReference type="Proteomes" id="UP000290172"/>
    </source>
</evidence>
<dbReference type="PROSITE" id="PS50206">
    <property type="entry name" value="RHODANESE_3"/>
    <property type="match status" value="1"/>
</dbReference>
<feature type="domain" description="Rhodanese" evidence="2">
    <location>
        <begin position="30"/>
        <end position="131"/>
    </location>
</feature>
<accession>A0A4Q0YF67</accession>